<organism evidence="2 3">
    <name type="scientific">Porphyromonas gingivalis F0570</name>
    <dbReference type="NCBI Taxonomy" id="1227271"/>
    <lineage>
        <taxon>Bacteria</taxon>
        <taxon>Pseudomonadati</taxon>
        <taxon>Bacteroidota</taxon>
        <taxon>Bacteroidia</taxon>
        <taxon>Bacteroidales</taxon>
        <taxon>Porphyromonadaceae</taxon>
        <taxon>Porphyromonas</taxon>
    </lineage>
</organism>
<name>A0A0E2LR91_PORGN</name>
<dbReference type="InterPro" id="IPR026444">
    <property type="entry name" value="Secre_tail"/>
</dbReference>
<evidence type="ECO:0000256" key="1">
    <source>
        <dbReference type="SAM" id="SignalP"/>
    </source>
</evidence>
<reference evidence="2 3" key="1">
    <citation type="submission" date="2013-06" db="EMBL/GenBank/DDBJ databases">
        <authorList>
            <person name="Weinstock G."/>
            <person name="Sodergren E."/>
            <person name="Lobos E.A."/>
            <person name="Fulton L."/>
            <person name="Fulton R."/>
            <person name="Courtney L."/>
            <person name="Fronick C."/>
            <person name="O'Laughlin M."/>
            <person name="Godfrey J."/>
            <person name="Wilson R.M."/>
            <person name="Miner T."/>
            <person name="Farmer C."/>
            <person name="Delehaunty K."/>
            <person name="Cordes M."/>
            <person name="Minx P."/>
            <person name="Tomlinson C."/>
            <person name="Chen J."/>
            <person name="Wollam A."/>
            <person name="Pepin K.H."/>
            <person name="Bhonagiri V."/>
            <person name="Zhang X."/>
            <person name="Warren W."/>
            <person name="Mitreva M."/>
            <person name="Mardis E.R."/>
            <person name="Wilson R.K."/>
        </authorList>
    </citation>
    <scope>NUCLEOTIDE SEQUENCE [LARGE SCALE GENOMIC DNA]</scope>
    <source>
        <strain evidence="2 3">F0570</strain>
    </source>
</reference>
<evidence type="ECO:0000313" key="3">
    <source>
        <dbReference type="Proteomes" id="UP000016630"/>
    </source>
</evidence>
<dbReference type="HOGENOM" id="CLU_620897_0_0_10"/>
<protein>
    <recommendedName>
        <fullName evidence="4">Secretion system C-terminal sorting domain-containing protein</fullName>
    </recommendedName>
</protein>
<accession>A0A0E2LR91</accession>
<dbReference type="NCBIfam" id="TIGR04183">
    <property type="entry name" value="Por_Secre_tail"/>
    <property type="match status" value="1"/>
</dbReference>
<evidence type="ECO:0000313" key="2">
    <source>
        <dbReference type="EMBL" id="ERJ67179.1"/>
    </source>
</evidence>
<keyword evidence="1" id="KW-0732">Signal</keyword>
<feature type="chain" id="PRO_5002398781" description="Secretion system C-terminal sorting domain-containing protein" evidence="1">
    <location>
        <begin position="27"/>
        <end position="469"/>
    </location>
</feature>
<sequence>MRKIIMKKLFLASVAFLCAWIWSANAQTMAPNYFHADPQQFKHRIVKEKSFSSYSNYEYGVDNRLQRIYSVDESSGEIEHERRFFFNEGGYMIREEEYDGTVQIPVRKWEFVRDDKGYITHFSRYSPKDGSQELIEDIRIDFSYDADMKLIKADIDFFDVMANVWGDLRTTELIYNENGLLKEMIQTDPGSGQEFNREELTYNNLNKIVAIRFIPGPASTGLNEFELIYEYDSEGMDIVKAGRDDFWYYYEYDKEMLASETFFPKPSIADLVYFGLKDYVDFSGLPFKNSYTHVVVKESTNEMEAIYEPISVYSVVVIQPENGEIKLTADGQPLNSGSTLVAGRRIKIHPIPAEGYEVDKVMVNGENIEAPYEFLLEKDTEVTALMKKSNAVGEVDTKGFHVYPIPTSKDLTIEIPAEMVGKVASLIDMNGQIVYRVTLNNIFQQIDISHLKGVFLLQIGDITERVIVQ</sequence>
<comment type="caution">
    <text evidence="2">The sequence shown here is derived from an EMBL/GenBank/DDBJ whole genome shotgun (WGS) entry which is preliminary data.</text>
</comment>
<feature type="signal peptide" evidence="1">
    <location>
        <begin position="1"/>
        <end position="26"/>
    </location>
</feature>
<dbReference type="AlphaFoldDB" id="A0A0E2LR91"/>
<dbReference type="Proteomes" id="UP000016630">
    <property type="component" value="Unassembled WGS sequence"/>
</dbReference>
<gene>
    <name evidence="2" type="ORF">HMPREF1555_00849</name>
</gene>
<dbReference type="EMBL" id="AWUW01000058">
    <property type="protein sequence ID" value="ERJ67179.1"/>
    <property type="molecule type" value="Genomic_DNA"/>
</dbReference>
<dbReference type="PATRIC" id="fig|1227271.3.peg.742"/>
<proteinExistence type="predicted"/>
<evidence type="ECO:0008006" key="4">
    <source>
        <dbReference type="Google" id="ProtNLM"/>
    </source>
</evidence>